<dbReference type="EMBL" id="MWMH01000013">
    <property type="protein sequence ID" value="OOP70676.1"/>
    <property type="molecule type" value="Genomic_DNA"/>
</dbReference>
<sequence>MQSNINLSELEKIILNKIHEHISKNERVGINGVAQECFVSKAAIIKLSKKLGYSGYSEMYYTILASTNNALKLDFSNNIVSTYESETLTIHVNMLVELLREYSEKRIYLDSLGFCDSAKEYYLQKLLSFGFDAASSYHYEAFSKNKSGLYFFLSYSGARSEVLEKVNVAIENNFKVVAFTSTKDSPLGKIAHMTIEVAGTKSDKEHYLPNFFTSNLIILLELALSKYSNKYLSPQRN</sequence>
<proteinExistence type="predicted"/>
<dbReference type="SUPFAM" id="SSF46689">
    <property type="entry name" value="Homeodomain-like"/>
    <property type="match status" value="1"/>
</dbReference>
<dbReference type="InterPro" id="IPR036388">
    <property type="entry name" value="WH-like_DNA-bd_sf"/>
</dbReference>
<dbReference type="AlphaFoldDB" id="A0A1S8RU07"/>
<dbReference type="Gene3D" id="1.10.10.10">
    <property type="entry name" value="Winged helix-like DNA-binding domain superfamily/Winged helix DNA-binding domain"/>
    <property type="match status" value="1"/>
</dbReference>
<evidence type="ECO:0000313" key="5">
    <source>
        <dbReference type="Proteomes" id="UP000190959"/>
    </source>
</evidence>
<reference evidence="2" key="4">
    <citation type="journal article" date="2022" name="Nat. Biotechnol.">
        <title>Carbon-negative production of acetone and isopropanol by gas fermentation at industrial pilot scale.</title>
        <authorList>
            <person name="Liew F.E."/>
            <person name="Nogle R."/>
            <person name="Abdalla T."/>
            <person name="Rasor B.J."/>
            <person name="Canter C."/>
            <person name="Jensen R.O."/>
            <person name="Wang L."/>
            <person name="Strutz J."/>
            <person name="Chirania P."/>
            <person name="De Tissera S."/>
            <person name="Mueller A.P."/>
            <person name="Ruan Z."/>
            <person name="Gao A."/>
            <person name="Tran L."/>
            <person name="Engle N.L."/>
            <person name="Bromley J.C."/>
            <person name="Daniell J."/>
            <person name="Conrado R."/>
            <person name="Tschaplinski T.J."/>
            <person name="Giannone R.J."/>
            <person name="Hettich R.L."/>
            <person name="Karim A.S."/>
            <person name="Simpson S.D."/>
            <person name="Brown S.D."/>
            <person name="Leang C."/>
            <person name="Jewett M.C."/>
            <person name="Kopke M."/>
        </authorList>
    </citation>
    <scope>NUCLEOTIDE SEQUENCE</scope>
    <source>
        <strain evidence="2">DJ015</strain>
    </source>
</reference>
<dbReference type="Proteomes" id="UP001194098">
    <property type="component" value="Unassembled WGS sequence"/>
</dbReference>
<dbReference type="PROSITE" id="PS51071">
    <property type="entry name" value="HTH_RPIR"/>
    <property type="match status" value="1"/>
</dbReference>
<dbReference type="Proteomes" id="UP000190959">
    <property type="component" value="Unassembled WGS sequence"/>
</dbReference>
<organism evidence="4 5">
    <name type="scientific">Clostridium beijerinckii</name>
    <name type="common">Clostridium MP</name>
    <dbReference type="NCBI Taxonomy" id="1520"/>
    <lineage>
        <taxon>Bacteria</taxon>
        <taxon>Bacillati</taxon>
        <taxon>Bacillota</taxon>
        <taxon>Clostridia</taxon>
        <taxon>Eubacteriales</taxon>
        <taxon>Clostridiaceae</taxon>
        <taxon>Clostridium</taxon>
    </lineage>
</organism>
<dbReference type="EMBL" id="JABAGV010000026">
    <property type="protein sequence ID" value="MBC2475338.1"/>
    <property type="molecule type" value="Genomic_DNA"/>
</dbReference>
<dbReference type="GeneID" id="66347881"/>
<reference evidence="3" key="3">
    <citation type="submission" date="2020-11" db="EMBL/GenBank/DDBJ databases">
        <authorList>
            <person name="Thieme N."/>
            <person name="Liebl W."/>
            <person name="Zverlov V."/>
        </authorList>
    </citation>
    <scope>NUCLEOTIDE SEQUENCE</scope>
    <source>
        <strain evidence="3">NT08</strain>
    </source>
</reference>
<dbReference type="InterPro" id="IPR009057">
    <property type="entry name" value="Homeodomain-like_sf"/>
</dbReference>
<reference evidence="2" key="2">
    <citation type="submission" date="2020-04" db="EMBL/GenBank/DDBJ databases">
        <authorList>
            <person name="Brown S."/>
        </authorList>
    </citation>
    <scope>NUCLEOTIDE SEQUENCE</scope>
    <source>
        <strain evidence="2">DJ015</strain>
    </source>
</reference>
<dbReference type="GO" id="GO:0097367">
    <property type="term" value="F:carbohydrate derivative binding"/>
    <property type="evidence" value="ECO:0007669"/>
    <property type="project" value="InterPro"/>
</dbReference>
<dbReference type="SUPFAM" id="SSF53697">
    <property type="entry name" value="SIS domain"/>
    <property type="match status" value="1"/>
</dbReference>
<dbReference type="InterPro" id="IPR046348">
    <property type="entry name" value="SIS_dom_sf"/>
</dbReference>
<dbReference type="Gene3D" id="3.40.50.10490">
    <property type="entry name" value="Glucose-6-phosphate isomerase like protein, domain 1"/>
    <property type="match status" value="1"/>
</dbReference>
<dbReference type="OMA" id="YREKRIM"/>
<dbReference type="PANTHER" id="PTHR30514">
    <property type="entry name" value="GLUCOKINASE"/>
    <property type="match status" value="1"/>
</dbReference>
<dbReference type="Pfam" id="PF01380">
    <property type="entry name" value="SIS"/>
    <property type="match status" value="1"/>
</dbReference>
<comment type="caution">
    <text evidence="4">The sequence shown here is derived from an EMBL/GenBank/DDBJ whole genome shotgun (WGS) entry which is preliminary data.</text>
</comment>
<dbReference type="GO" id="GO:1901135">
    <property type="term" value="P:carbohydrate derivative metabolic process"/>
    <property type="evidence" value="ECO:0007669"/>
    <property type="project" value="InterPro"/>
</dbReference>
<dbReference type="GO" id="GO:0003700">
    <property type="term" value="F:DNA-binding transcription factor activity"/>
    <property type="evidence" value="ECO:0007669"/>
    <property type="project" value="InterPro"/>
</dbReference>
<feature type="domain" description="HTH rpiR-type" evidence="1">
    <location>
        <begin position="1"/>
        <end position="70"/>
    </location>
</feature>
<reference evidence="4 5" key="1">
    <citation type="submission" date="2017-02" db="EMBL/GenBank/DDBJ databases">
        <title>Genome sequence of Clostridium beijerinckii Br21.</title>
        <authorList>
            <person name="Fonseca B.C."/>
            <person name="Guazzaroni M.E."/>
            <person name="Riano-Pachon D.M."/>
            <person name="Reginatto V."/>
        </authorList>
    </citation>
    <scope>NUCLEOTIDE SEQUENCE [LARGE SCALE GENOMIC DNA]</scope>
    <source>
        <strain evidence="4 5">Br21</strain>
    </source>
</reference>
<dbReference type="InterPro" id="IPR047640">
    <property type="entry name" value="RpiR-like"/>
</dbReference>
<dbReference type="InterPro" id="IPR000281">
    <property type="entry name" value="HTH_RpiR"/>
</dbReference>
<evidence type="ECO:0000313" key="4">
    <source>
        <dbReference type="EMBL" id="OOP70676.1"/>
    </source>
</evidence>
<dbReference type="Proteomes" id="UP000631418">
    <property type="component" value="Unassembled WGS sequence"/>
</dbReference>
<dbReference type="GO" id="GO:0003677">
    <property type="term" value="F:DNA binding"/>
    <property type="evidence" value="ECO:0007669"/>
    <property type="project" value="InterPro"/>
</dbReference>
<protein>
    <submittedName>
        <fullName evidence="4">MurR/RpiR family transcriptional regulator</fullName>
    </submittedName>
</protein>
<gene>
    <name evidence="4" type="ORF">CBEIBR21_25065</name>
    <name evidence="2" type="ORF">HGI39_11560</name>
    <name evidence="3" type="ORF">IS491_06260</name>
</gene>
<dbReference type="Pfam" id="PF01418">
    <property type="entry name" value="HTH_6"/>
    <property type="match status" value="1"/>
</dbReference>
<dbReference type="PANTHER" id="PTHR30514:SF21">
    <property type="entry name" value="RPIR-FAMILY TRANSCRIPTIONAL REGULATOR"/>
    <property type="match status" value="1"/>
</dbReference>
<name>A0A1S8RU07_CLOBE</name>
<evidence type="ECO:0000313" key="2">
    <source>
        <dbReference type="EMBL" id="MBC2475338.1"/>
    </source>
</evidence>
<dbReference type="RefSeq" id="WP_012061126.1">
    <property type="nucleotide sequence ID" value="NZ_BKAK01000011.1"/>
</dbReference>
<dbReference type="EMBL" id="JADOEF010000001">
    <property type="protein sequence ID" value="MBF7808269.1"/>
    <property type="molecule type" value="Genomic_DNA"/>
</dbReference>
<dbReference type="InterPro" id="IPR001347">
    <property type="entry name" value="SIS_dom"/>
</dbReference>
<evidence type="ECO:0000259" key="1">
    <source>
        <dbReference type="PROSITE" id="PS51071"/>
    </source>
</evidence>
<accession>A0A1S8RU07</accession>
<evidence type="ECO:0000313" key="3">
    <source>
        <dbReference type="EMBL" id="MBF7808269.1"/>
    </source>
</evidence>